<name>A0A2A2IG76_9BACI</name>
<evidence type="ECO:0000313" key="2">
    <source>
        <dbReference type="EMBL" id="PAV30769.1"/>
    </source>
</evidence>
<accession>A0A2A2IG76</accession>
<dbReference type="Pfam" id="PF13472">
    <property type="entry name" value="Lipase_GDSL_2"/>
    <property type="match status" value="1"/>
</dbReference>
<reference evidence="2 3" key="1">
    <citation type="submission" date="2017-08" db="EMBL/GenBank/DDBJ databases">
        <title>Virgibacillus indicus sp. nov. and Virgibacillus profoundi sp. nov, two moderately halophilic bacteria isolated from marine sediment by using the Microfluidic Streak Plate.</title>
        <authorList>
            <person name="Xu B."/>
            <person name="Hu B."/>
            <person name="Wang J."/>
            <person name="Zhu Y."/>
            <person name="Huang L."/>
            <person name="Du W."/>
            <person name="Huang Y."/>
        </authorList>
    </citation>
    <scope>NUCLEOTIDE SEQUENCE [LARGE SCALE GENOMIC DNA]</scope>
    <source>
        <strain evidence="2 3">IO3-P3-H5</strain>
    </source>
</reference>
<dbReference type="InterPro" id="IPR051532">
    <property type="entry name" value="Ester_Hydrolysis_Enzymes"/>
</dbReference>
<dbReference type="SUPFAM" id="SSF52266">
    <property type="entry name" value="SGNH hydrolase"/>
    <property type="match status" value="1"/>
</dbReference>
<comment type="caution">
    <text evidence="2">The sequence shown here is derived from an EMBL/GenBank/DDBJ whole genome shotgun (WGS) entry which is preliminary data.</text>
</comment>
<dbReference type="InterPro" id="IPR036514">
    <property type="entry name" value="SGNH_hydro_sf"/>
</dbReference>
<organism evidence="2 3">
    <name type="scientific">Virgibacillus profundi</name>
    <dbReference type="NCBI Taxonomy" id="2024555"/>
    <lineage>
        <taxon>Bacteria</taxon>
        <taxon>Bacillati</taxon>
        <taxon>Bacillota</taxon>
        <taxon>Bacilli</taxon>
        <taxon>Bacillales</taxon>
        <taxon>Bacillaceae</taxon>
        <taxon>Virgibacillus</taxon>
    </lineage>
</organism>
<dbReference type="OrthoDB" id="388542at2"/>
<proteinExistence type="predicted"/>
<evidence type="ECO:0000259" key="1">
    <source>
        <dbReference type="Pfam" id="PF13472"/>
    </source>
</evidence>
<keyword evidence="3" id="KW-1185">Reference proteome</keyword>
<evidence type="ECO:0000313" key="3">
    <source>
        <dbReference type="Proteomes" id="UP000218887"/>
    </source>
</evidence>
<feature type="domain" description="SGNH hydrolase-type esterase" evidence="1">
    <location>
        <begin position="154"/>
        <end position="311"/>
    </location>
</feature>
<protein>
    <recommendedName>
        <fullName evidence="1">SGNH hydrolase-type esterase domain-containing protein</fullName>
    </recommendedName>
</protein>
<dbReference type="EMBL" id="NPOA01000002">
    <property type="protein sequence ID" value="PAV30769.1"/>
    <property type="molecule type" value="Genomic_DNA"/>
</dbReference>
<dbReference type="AlphaFoldDB" id="A0A2A2IG76"/>
<gene>
    <name evidence="2" type="ORF">CIL05_03335</name>
</gene>
<sequence length="327" mass="37619">MEINDLLNRNYFKGCLDEVKTERGIMPVRFTEQQFTEFEKVDFYHPRIRCLAGVTLECNTSSEFIKFIFIVNGRIRDWFNFDIYLNGSFFKSMKYDPIIGEEHEFFLEMPAEAGKLKNVKVYFPQNLEMVINQFEVSDQAICNPVESSLRSLLCYGDSITQGMDALHPSLTYPAILARSLGMNLLNQGVGRHLFDAKVLDDALPYKPDVITVAYGTNDWGRCGNIEQLRKNCDEFYKNLSSYFPEAQIFALTPLWRKNWKEMKATGSFQDVAEVIKDVCSNFQGITVIDGLDLIPHQLHYFNDGVHPNDEGFSKMAENLSERILKAD</sequence>
<dbReference type="Proteomes" id="UP000218887">
    <property type="component" value="Unassembled WGS sequence"/>
</dbReference>
<dbReference type="CDD" id="cd00229">
    <property type="entry name" value="SGNH_hydrolase"/>
    <property type="match status" value="1"/>
</dbReference>
<dbReference type="Gene3D" id="2.60.120.260">
    <property type="entry name" value="Galactose-binding domain-like"/>
    <property type="match status" value="1"/>
</dbReference>
<dbReference type="PANTHER" id="PTHR30383">
    <property type="entry name" value="THIOESTERASE 1/PROTEASE 1/LYSOPHOSPHOLIPASE L1"/>
    <property type="match status" value="1"/>
</dbReference>
<dbReference type="InterPro" id="IPR013830">
    <property type="entry name" value="SGNH_hydro"/>
</dbReference>
<dbReference type="Gene3D" id="3.40.50.1110">
    <property type="entry name" value="SGNH hydrolase"/>
    <property type="match status" value="1"/>
</dbReference>
<dbReference type="RefSeq" id="WP_095654099.1">
    <property type="nucleotide sequence ID" value="NZ_NPOA01000002.1"/>
</dbReference>